<keyword evidence="2" id="KW-1185">Reference proteome</keyword>
<reference evidence="1 2" key="1">
    <citation type="submission" date="2021-03" db="EMBL/GenBank/DDBJ databases">
        <title>Genomic Encyclopedia of Type Strains, Phase IV (KMG-IV): sequencing the most valuable type-strain genomes for metagenomic binning, comparative biology and taxonomic classification.</title>
        <authorList>
            <person name="Goeker M."/>
        </authorList>
    </citation>
    <scope>NUCLEOTIDE SEQUENCE [LARGE SCALE GENOMIC DNA]</scope>
    <source>
        <strain evidence="1 2">DSM 26427</strain>
    </source>
</reference>
<comment type="caution">
    <text evidence="1">The sequence shown here is derived from an EMBL/GenBank/DDBJ whole genome shotgun (WGS) entry which is preliminary data.</text>
</comment>
<protein>
    <submittedName>
        <fullName evidence="1">Uncharacterized protein</fullName>
    </submittedName>
</protein>
<organism evidence="1 2">
    <name type="scientific">Rhizobium herbae</name>
    <dbReference type="NCBI Taxonomy" id="508661"/>
    <lineage>
        <taxon>Bacteria</taxon>
        <taxon>Pseudomonadati</taxon>
        <taxon>Pseudomonadota</taxon>
        <taxon>Alphaproteobacteria</taxon>
        <taxon>Hyphomicrobiales</taxon>
        <taxon>Rhizobiaceae</taxon>
        <taxon>Rhizobium/Agrobacterium group</taxon>
        <taxon>Rhizobium</taxon>
    </lineage>
</organism>
<dbReference type="Proteomes" id="UP000823786">
    <property type="component" value="Unassembled WGS sequence"/>
</dbReference>
<accession>A0ABS4EFV2</accession>
<evidence type="ECO:0000313" key="2">
    <source>
        <dbReference type="Proteomes" id="UP000823786"/>
    </source>
</evidence>
<dbReference type="EMBL" id="JAGGJV010000001">
    <property type="protein sequence ID" value="MBP1856826.1"/>
    <property type="molecule type" value="Genomic_DNA"/>
</dbReference>
<dbReference type="RefSeq" id="WP_268842024.1">
    <property type="nucleotide sequence ID" value="NZ_JAGGJV010000001.1"/>
</dbReference>
<name>A0ABS4EFV2_9HYPH</name>
<sequence length="40" mass="4403">MALILLSMTMFFVMLFATANAIRNEARNDGSGLTRGRLAK</sequence>
<gene>
    <name evidence="1" type="ORF">J2Z75_000306</name>
</gene>
<proteinExistence type="predicted"/>
<evidence type="ECO:0000313" key="1">
    <source>
        <dbReference type="EMBL" id="MBP1856826.1"/>
    </source>
</evidence>